<evidence type="ECO:0000256" key="1">
    <source>
        <dbReference type="SAM" id="MobiDB-lite"/>
    </source>
</evidence>
<dbReference type="EMBL" id="LT629710">
    <property type="protein sequence ID" value="SDP43194.1"/>
    <property type="molecule type" value="Genomic_DNA"/>
</dbReference>
<evidence type="ECO:0000313" key="2">
    <source>
        <dbReference type="EMBL" id="SDP43194.1"/>
    </source>
</evidence>
<dbReference type="OrthoDB" id="3399139at2"/>
<protein>
    <recommendedName>
        <fullName evidence="4">Sucrase/ferredoxin-like</fullName>
    </recommendedName>
</protein>
<dbReference type="RefSeq" id="WP_090480017.1">
    <property type="nucleotide sequence ID" value="NZ_LT629710.1"/>
</dbReference>
<accession>A0A1H0SN64</accession>
<proteinExistence type="predicted"/>
<dbReference type="AlphaFoldDB" id="A0A1H0SN64"/>
<gene>
    <name evidence="2" type="ORF">SAMN04515671_4204</name>
</gene>
<dbReference type="STRING" id="1090615.SAMN04515671_4204"/>
<dbReference type="Proteomes" id="UP000198741">
    <property type="component" value="Chromosome I"/>
</dbReference>
<dbReference type="InterPro" id="IPR036249">
    <property type="entry name" value="Thioredoxin-like_sf"/>
</dbReference>
<evidence type="ECO:0000313" key="3">
    <source>
        <dbReference type="Proteomes" id="UP000198741"/>
    </source>
</evidence>
<feature type="region of interest" description="Disordered" evidence="1">
    <location>
        <begin position="1"/>
        <end position="20"/>
    </location>
</feature>
<dbReference type="SUPFAM" id="SSF52833">
    <property type="entry name" value="Thioredoxin-like"/>
    <property type="match status" value="1"/>
</dbReference>
<reference evidence="2 3" key="1">
    <citation type="submission" date="2016-10" db="EMBL/GenBank/DDBJ databases">
        <authorList>
            <person name="de Groot N.N."/>
        </authorList>
    </citation>
    <scope>NUCLEOTIDE SEQUENCE [LARGE SCALE GENOMIC DNA]</scope>
    <source>
        <strain evidence="3">P4-7,KCTC 19426,CECT 7604</strain>
    </source>
</reference>
<dbReference type="InterPro" id="IPR009737">
    <property type="entry name" value="Aim32/Apd1-like"/>
</dbReference>
<name>A0A1H0SN64_9ACTN</name>
<keyword evidence="3" id="KW-1185">Reference proteome</keyword>
<sequence>MTTSLCSQAARDSGDDPAGSAAEFSSFLLLDRREPWSATAAEDAVAALEPATAIAVAQRPGLRAFAIRSVHPRRAGSRQDYLGAAGPDGFLAPLTHWPVPADITGLEAHRATDTGTPMFAVCTNGKRDRCCAIVGRGVAVDLHERHGDAVVEISHLGGHRYAGTMLVLPWAYAYGFLDPAAAAAVADAAREGLVHPGGLRGRADLSPVAQAAEVLLRREMVPAGPDAVRIRSVSHLERETVEVRAEVRGDAVTLRMVRHPGPKIGETLCGGKPFATGRWDRV</sequence>
<evidence type="ECO:0008006" key="4">
    <source>
        <dbReference type="Google" id="ProtNLM"/>
    </source>
</evidence>
<organism evidence="2 3">
    <name type="scientific">Nakamurella panacisegetis</name>
    <dbReference type="NCBI Taxonomy" id="1090615"/>
    <lineage>
        <taxon>Bacteria</taxon>
        <taxon>Bacillati</taxon>
        <taxon>Actinomycetota</taxon>
        <taxon>Actinomycetes</taxon>
        <taxon>Nakamurellales</taxon>
        <taxon>Nakamurellaceae</taxon>
        <taxon>Nakamurella</taxon>
    </lineage>
</organism>
<dbReference type="Pfam" id="PF06999">
    <property type="entry name" value="Suc_Fer-like"/>
    <property type="match status" value="1"/>
</dbReference>